<protein>
    <submittedName>
        <fullName evidence="3">Uncharacterized protein</fullName>
    </submittedName>
</protein>
<feature type="region of interest" description="Disordered" evidence="1">
    <location>
        <begin position="60"/>
        <end position="85"/>
    </location>
</feature>
<reference evidence="4" key="1">
    <citation type="submission" date="2013-01" db="EMBL/GenBank/DDBJ databases">
        <title>Draft Genome Sequence of a Mulberry Tree, Morus notabilis C.K. Schneid.</title>
        <authorList>
            <person name="He N."/>
            <person name="Zhao S."/>
        </authorList>
    </citation>
    <scope>NUCLEOTIDE SEQUENCE</scope>
</reference>
<gene>
    <name evidence="3" type="ORF">L484_006151</name>
</gene>
<name>W9RZJ3_9ROSA</name>
<proteinExistence type="predicted"/>
<evidence type="ECO:0000256" key="1">
    <source>
        <dbReference type="SAM" id="MobiDB-lite"/>
    </source>
</evidence>
<feature type="signal peptide" evidence="2">
    <location>
        <begin position="1"/>
        <end position="25"/>
    </location>
</feature>
<evidence type="ECO:0000313" key="3">
    <source>
        <dbReference type="EMBL" id="EXC19456.1"/>
    </source>
</evidence>
<dbReference type="EMBL" id="KE345867">
    <property type="protein sequence ID" value="EXC19456.1"/>
    <property type="molecule type" value="Genomic_DNA"/>
</dbReference>
<dbReference type="Proteomes" id="UP000030645">
    <property type="component" value="Unassembled WGS sequence"/>
</dbReference>
<evidence type="ECO:0000256" key="2">
    <source>
        <dbReference type="SAM" id="SignalP"/>
    </source>
</evidence>
<dbReference type="AlphaFoldDB" id="W9RZJ3"/>
<keyword evidence="2" id="KW-0732">Signal</keyword>
<organism evidence="3 4">
    <name type="scientific">Morus notabilis</name>
    <dbReference type="NCBI Taxonomy" id="981085"/>
    <lineage>
        <taxon>Eukaryota</taxon>
        <taxon>Viridiplantae</taxon>
        <taxon>Streptophyta</taxon>
        <taxon>Embryophyta</taxon>
        <taxon>Tracheophyta</taxon>
        <taxon>Spermatophyta</taxon>
        <taxon>Magnoliopsida</taxon>
        <taxon>eudicotyledons</taxon>
        <taxon>Gunneridae</taxon>
        <taxon>Pentapetalae</taxon>
        <taxon>rosids</taxon>
        <taxon>fabids</taxon>
        <taxon>Rosales</taxon>
        <taxon>Moraceae</taxon>
        <taxon>Moreae</taxon>
        <taxon>Morus</taxon>
    </lineage>
</organism>
<accession>W9RZJ3</accession>
<evidence type="ECO:0000313" key="4">
    <source>
        <dbReference type="Proteomes" id="UP000030645"/>
    </source>
</evidence>
<feature type="chain" id="PRO_5004932861" evidence="2">
    <location>
        <begin position="26"/>
        <end position="85"/>
    </location>
</feature>
<keyword evidence="4" id="KW-1185">Reference proteome</keyword>
<sequence length="85" mass="9406">MTESRNVYVKRFVIIILLLLITVSANTESRSLKPASTVAIESRKVSQLVEALHQLAAYKAAEASDRQPSRVSPGGPDPHHHFQKN</sequence>